<accession>A0AA37WIX8</accession>
<dbReference type="Gene3D" id="1.10.10.10">
    <property type="entry name" value="Winged helix-like DNA-binding domain superfamily/Winged helix DNA-binding domain"/>
    <property type="match status" value="1"/>
</dbReference>
<feature type="transmembrane region" description="Helical" evidence="3">
    <location>
        <begin position="132"/>
        <end position="153"/>
    </location>
</feature>
<dbReference type="InterPro" id="IPR011042">
    <property type="entry name" value="6-blade_b-propeller_TolB-like"/>
</dbReference>
<dbReference type="InterPro" id="IPR016032">
    <property type="entry name" value="Sig_transdc_resp-reg_C-effctor"/>
</dbReference>
<sequence length="689" mass="79318">MTFNSVCDSFVFCDQTQLLSTENNEQQLEPILVELLSYFCHHPDKIISRDELIESVWLGRIVSDNAVNRAITKLRKCLGDSPKPPKFIATFPKKGYKFIADVERITQYGEIRTTRRTSENTYSKPKLTKNRLFKFSFVIPFIVISLVLFWIMANDDKPALLPQLKPLTRASGQEWSPSVSPDQKYLMFVEVLANKMYLYIKQLSDGQKIEVKPSDDPNAWVGPASWSPDGSNIVYLVATKNYCRYYTQSFDQLRLGKPKLIYSCPAGSYGKIAYTHSNEQLIFAERLTANAPYVLFEFDLTTGTKRRLNQPPLILGGNISFDLHPRKNRLLISSPDEKIWEGFYSIDLDTDELSLLFKLDSYICCGIWEHSGERIVLMGDHPATQLISYDLQGQDKTVFYSGSQRLYPPERHPNGLDYLLSAGKSNLDVKVFPFNSSDSHHIVNTSVDDRLAIANPVDLRVAFVGLASGNEEIWISDSTGKHQRQLTHFDDQRHYVDLSWSPNGKLLAGLTLNEIHLYDITLAKENVLPLPQAEIRAMSFKDNRTIAFSVKQNDKWIAKRYNIETLEVSNFDNRWQFIHFDANEEDTLWIDQENKIYAGASANPISISGFDKFELMHGRNFNLRKFGNSWYWQKWDNNQYQLYEMNENGTEPKPILRSDHEHFDVFSEGIIFHSAEQPHTDIFQTVLQK</sequence>
<dbReference type="EMBL" id="BSOT01000006">
    <property type="protein sequence ID" value="GLR71493.1"/>
    <property type="molecule type" value="Genomic_DNA"/>
</dbReference>
<dbReference type="RefSeq" id="WP_284217850.1">
    <property type="nucleotide sequence ID" value="NZ_BSOT01000006.1"/>
</dbReference>
<gene>
    <name evidence="5" type="ORF">GCM10007852_24010</name>
</gene>
<evidence type="ECO:0000256" key="2">
    <source>
        <dbReference type="PROSITE-ProRule" id="PRU01091"/>
    </source>
</evidence>
<feature type="domain" description="OmpR/PhoB-type" evidence="4">
    <location>
        <begin position="1"/>
        <end position="100"/>
    </location>
</feature>
<keyword evidence="3" id="KW-0472">Membrane</keyword>
<evidence type="ECO:0000313" key="5">
    <source>
        <dbReference type="EMBL" id="GLR71493.1"/>
    </source>
</evidence>
<reference evidence="5" key="1">
    <citation type="journal article" date="2014" name="Int. J. Syst. Evol. Microbiol.">
        <title>Complete genome sequence of Corynebacterium casei LMG S-19264T (=DSM 44701T), isolated from a smear-ripened cheese.</title>
        <authorList>
            <consortium name="US DOE Joint Genome Institute (JGI-PGF)"/>
            <person name="Walter F."/>
            <person name="Albersmeier A."/>
            <person name="Kalinowski J."/>
            <person name="Ruckert C."/>
        </authorList>
    </citation>
    <scope>NUCLEOTIDE SEQUENCE</scope>
    <source>
        <strain evidence="5">NBRC 110023</strain>
    </source>
</reference>
<reference evidence="5" key="2">
    <citation type="submission" date="2023-01" db="EMBL/GenBank/DDBJ databases">
        <title>Draft genome sequence of Agaribacter marinus strain NBRC 110023.</title>
        <authorList>
            <person name="Sun Q."/>
            <person name="Mori K."/>
        </authorList>
    </citation>
    <scope>NUCLEOTIDE SEQUENCE</scope>
    <source>
        <strain evidence="5">NBRC 110023</strain>
    </source>
</reference>
<organism evidence="5 6">
    <name type="scientific">Agaribacter marinus</name>
    <dbReference type="NCBI Taxonomy" id="1431249"/>
    <lineage>
        <taxon>Bacteria</taxon>
        <taxon>Pseudomonadati</taxon>
        <taxon>Pseudomonadota</taxon>
        <taxon>Gammaproteobacteria</taxon>
        <taxon>Alteromonadales</taxon>
        <taxon>Alteromonadaceae</taxon>
        <taxon>Agaribacter</taxon>
    </lineage>
</organism>
<dbReference type="Gene3D" id="2.120.10.60">
    <property type="entry name" value="Tricorn protease N-terminal domain"/>
    <property type="match status" value="1"/>
</dbReference>
<feature type="DNA-binding region" description="OmpR/PhoB-type" evidence="2">
    <location>
        <begin position="1"/>
        <end position="100"/>
    </location>
</feature>
<dbReference type="InterPro" id="IPR036388">
    <property type="entry name" value="WH-like_DNA-bd_sf"/>
</dbReference>
<dbReference type="PROSITE" id="PS51755">
    <property type="entry name" value="OMPR_PHOB"/>
    <property type="match status" value="1"/>
</dbReference>
<dbReference type="PANTHER" id="PTHR36842">
    <property type="entry name" value="PROTEIN TOLB HOMOLOG"/>
    <property type="match status" value="1"/>
</dbReference>
<comment type="caution">
    <text evidence="5">The sequence shown here is derived from an EMBL/GenBank/DDBJ whole genome shotgun (WGS) entry which is preliminary data.</text>
</comment>
<dbReference type="Proteomes" id="UP001156601">
    <property type="component" value="Unassembled WGS sequence"/>
</dbReference>
<dbReference type="AlphaFoldDB" id="A0AA37WIX8"/>
<keyword evidence="6" id="KW-1185">Reference proteome</keyword>
<dbReference type="SMART" id="SM00862">
    <property type="entry name" value="Trans_reg_C"/>
    <property type="match status" value="1"/>
</dbReference>
<evidence type="ECO:0000313" key="6">
    <source>
        <dbReference type="Proteomes" id="UP001156601"/>
    </source>
</evidence>
<evidence type="ECO:0000256" key="3">
    <source>
        <dbReference type="SAM" id="Phobius"/>
    </source>
</evidence>
<evidence type="ECO:0000259" key="4">
    <source>
        <dbReference type="PROSITE" id="PS51755"/>
    </source>
</evidence>
<keyword evidence="3" id="KW-1133">Transmembrane helix</keyword>
<dbReference type="Pfam" id="PF00486">
    <property type="entry name" value="Trans_reg_C"/>
    <property type="match status" value="1"/>
</dbReference>
<dbReference type="PANTHER" id="PTHR36842:SF1">
    <property type="entry name" value="PROTEIN TOLB"/>
    <property type="match status" value="1"/>
</dbReference>
<dbReference type="GO" id="GO:0000160">
    <property type="term" value="P:phosphorelay signal transduction system"/>
    <property type="evidence" value="ECO:0007669"/>
    <property type="project" value="InterPro"/>
</dbReference>
<dbReference type="GO" id="GO:0006355">
    <property type="term" value="P:regulation of DNA-templated transcription"/>
    <property type="evidence" value="ECO:0007669"/>
    <property type="project" value="InterPro"/>
</dbReference>
<dbReference type="SUPFAM" id="SSF82171">
    <property type="entry name" value="DPP6 N-terminal domain-like"/>
    <property type="match status" value="1"/>
</dbReference>
<dbReference type="InterPro" id="IPR001867">
    <property type="entry name" value="OmpR/PhoB-type_DNA-bd"/>
</dbReference>
<dbReference type="GO" id="GO:0003677">
    <property type="term" value="F:DNA binding"/>
    <property type="evidence" value="ECO:0007669"/>
    <property type="project" value="UniProtKB-UniRule"/>
</dbReference>
<dbReference type="CDD" id="cd00383">
    <property type="entry name" value="trans_reg_C"/>
    <property type="match status" value="1"/>
</dbReference>
<dbReference type="Gene3D" id="2.120.10.30">
    <property type="entry name" value="TolB, C-terminal domain"/>
    <property type="match status" value="1"/>
</dbReference>
<dbReference type="SUPFAM" id="SSF46894">
    <property type="entry name" value="C-terminal effector domain of the bipartite response regulators"/>
    <property type="match status" value="1"/>
</dbReference>
<protein>
    <recommendedName>
        <fullName evidence="4">OmpR/PhoB-type domain-containing protein</fullName>
    </recommendedName>
</protein>
<dbReference type="SUPFAM" id="SSF50960">
    <property type="entry name" value="TolB, C-terminal domain"/>
    <property type="match status" value="1"/>
</dbReference>
<name>A0AA37WIX8_9ALTE</name>
<proteinExistence type="predicted"/>
<keyword evidence="3" id="KW-0812">Transmembrane</keyword>
<keyword evidence="1 2" id="KW-0238">DNA-binding</keyword>
<evidence type="ECO:0000256" key="1">
    <source>
        <dbReference type="ARBA" id="ARBA00023125"/>
    </source>
</evidence>